<evidence type="ECO:0000256" key="4">
    <source>
        <dbReference type="SAM" id="Phobius"/>
    </source>
</evidence>
<dbReference type="InterPro" id="IPR001478">
    <property type="entry name" value="PDZ"/>
</dbReference>
<keyword evidence="4" id="KW-1133">Transmembrane helix</keyword>
<gene>
    <name evidence="6" type="ORF">WPS_07370</name>
</gene>
<dbReference type="GO" id="GO:0004252">
    <property type="term" value="F:serine-type endopeptidase activity"/>
    <property type="evidence" value="ECO:0007669"/>
    <property type="project" value="InterPro"/>
</dbReference>
<dbReference type="SMART" id="SM00228">
    <property type="entry name" value="PDZ"/>
    <property type="match status" value="1"/>
</dbReference>
<dbReference type="PROSITE" id="PS50106">
    <property type="entry name" value="PDZ"/>
    <property type="match status" value="1"/>
</dbReference>
<dbReference type="EMBL" id="AP025523">
    <property type="protein sequence ID" value="BDE05461.1"/>
    <property type="molecule type" value="Genomic_DNA"/>
</dbReference>
<sequence length="409" mass="42004">MKSRSVFGTAVVGLIGAIIGSFSMMLYASTHFAGVAGPGNTPPAVSAAPLQAGAGTTDQDRIVNAVKRVQPSVVALEVVVNGTQLVPVDPFAQMFGGGGPVVRQRVRQRASGSGFVYSKDGLILTNAHVVPNGTSQITVVFNNGDKVKGHVFSSNPGVDLALVKVDGYAKLPPPLEFVDTSKVSAGQWAIAIGEPLELQHSVAVGVVSGFNRDEPIQGEDQQLRIFKGLLQTSAPINPGNSGGPLIDYEGRVIGVNQSTANPSSAQGIGFAIPSTTVMQTAATLAKNPGKTLDANGTGTGKAFLGVQVVTIDNNVRTQLGGYRDPGGVAIGSVVDGTAAAQAGLEPGDVIQAVNGKSVNTAPEFTSTISSMKPGTKVTLRVWSSGVKKNVDVTLGEQPVANYLQQQQSP</sequence>
<keyword evidence="3" id="KW-0378">Hydrolase</keyword>
<comment type="similarity">
    <text evidence="1">Belongs to the peptidase S1C family.</text>
</comment>
<dbReference type="PANTHER" id="PTHR22939">
    <property type="entry name" value="SERINE PROTEASE FAMILY S1C HTRA-RELATED"/>
    <property type="match status" value="1"/>
</dbReference>
<dbReference type="SUPFAM" id="SSF50494">
    <property type="entry name" value="Trypsin-like serine proteases"/>
    <property type="match status" value="1"/>
</dbReference>
<proteinExistence type="inferred from homology"/>
<keyword evidence="2" id="KW-0645">Protease</keyword>
<evidence type="ECO:0000313" key="7">
    <source>
        <dbReference type="Proteomes" id="UP001317532"/>
    </source>
</evidence>
<dbReference type="RefSeq" id="WP_317996498.1">
    <property type="nucleotide sequence ID" value="NZ_AP025523.1"/>
</dbReference>
<keyword evidence="4" id="KW-0472">Membrane</keyword>
<accession>A0AAN1XTR2</accession>
<evidence type="ECO:0000256" key="3">
    <source>
        <dbReference type="ARBA" id="ARBA00022801"/>
    </source>
</evidence>
<dbReference type="Pfam" id="PF13180">
    <property type="entry name" value="PDZ_2"/>
    <property type="match status" value="1"/>
</dbReference>
<dbReference type="SUPFAM" id="SSF50156">
    <property type="entry name" value="PDZ domain-like"/>
    <property type="match status" value="1"/>
</dbReference>
<feature type="transmembrane region" description="Helical" evidence="4">
    <location>
        <begin position="7"/>
        <end position="28"/>
    </location>
</feature>
<dbReference type="InterPro" id="IPR043504">
    <property type="entry name" value="Peptidase_S1_PA_chymotrypsin"/>
</dbReference>
<dbReference type="PANTHER" id="PTHR22939:SF129">
    <property type="entry name" value="SERINE PROTEASE HTRA2, MITOCHONDRIAL"/>
    <property type="match status" value="1"/>
</dbReference>
<keyword evidence="7" id="KW-1185">Reference proteome</keyword>
<evidence type="ECO:0000256" key="2">
    <source>
        <dbReference type="ARBA" id="ARBA00022670"/>
    </source>
</evidence>
<name>A0AAN1XTR2_UNVUL</name>
<reference evidence="6 7" key="1">
    <citation type="journal article" date="2022" name="ISME Commun">
        <title>Vulcanimicrobium alpinus gen. nov. sp. nov., the first cultivated representative of the candidate phylum 'Eremiobacterota', is a metabolically versatile aerobic anoxygenic phototroph.</title>
        <authorList>
            <person name="Yabe S."/>
            <person name="Muto K."/>
            <person name="Abe K."/>
            <person name="Yokota A."/>
            <person name="Staudigel H."/>
            <person name="Tebo B.M."/>
        </authorList>
    </citation>
    <scope>NUCLEOTIDE SEQUENCE [LARGE SCALE GENOMIC DNA]</scope>
    <source>
        <strain evidence="6 7">WC8-2</strain>
    </source>
</reference>
<dbReference type="Proteomes" id="UP001317532">
    <property type="component" value="Chromosome"/>
</dbReference>
<dbReference type="InterPro" id="IPR036034">
    <property type="entry name" value="PDZ_sf"/>
</dbReference>
<evidence type="ECO:0000256" key="1">
    <source>
        <dbReference type="ARBA" id="ARBA00010541"/>
    </source>
</evidence>
<dbReference type="Gene3D" id="2.30.42.10">
    <property type="match status" value="1"/>
</dbReference>
<dbReference type="Gene3D" id="2.40.10.10">
    <property type="entry name" value="Trypsin-like serine proteases"/>
    <property type="match status" value="2"/>
</dbReference>
<dbReference type="KEGG" id="vab:WPS_07370"/>
<dbReference type="GO" id="GO:0006508">
    <property type="term" value="P:proteolysis"/>
    <property type="evidence" value="ECO:0007669"/>
    <property type="project" value="UniProtKB-KW"/>
</dbReference>
<dbReference type="InterPro" id="IPR001940">
    <property type="entry name" value="Peptidase_S1C"/>
</dbReference>
<dbReference type="PRINTS" id="PR00834">
    <property type="entry name" value="PROTEASES2C"/>
</dbReference>
<dbReference type="AlphaFoldDB" id="A0AAN1XTR2"/>
<evidence type="ECO:0000313" key="6">
    <source>
        <dbReference type="EMBL" id="BDE05461.1"/>
    </source>
</evidence>
<protein>
    <submittedName>
        <fullName evidence="6">Peptidase S1</fullName>
    </submittedName>
</protein>
<dbReference type="InterPro" id="IPR009003">
    <property type="entry name" value="Peptidase_S1_PA"/>
</dbReference>
<dbReference type="Pfam" id="PF13365">
    <property type="entry name" value="Trypsin_2"/>
    <property type="match status" value="1"/>
</dbReference>
<feature type="domain" description="PDZ" evidence="5">
    <location>
        <begin position="291"/>
        <end position="358"/>
    </location>
</feature>
<evidence type="ECO:0000259" key="5">
    <source>
        <dbReference type="PROSITE" id="PS50106"/>
    </source>
</evidence>
<keyword evidence="4" id="KW-0812">Transmembrane</keyword>
<organism evidence="6 7">
    <name type="scientific">Vulcanimicrobium alpinum</name>
    <dbReference type="NCBI Taxonomy" id="3016050"/>
    <lineage>
        <taxon>Bacteria</taxon>
        <taxon>Bacillati</taxon>
        <taxon>Vulcanimicrobiota</taxon>
        <taxon>Vulcanimicrobiia</taxon>
        <taxon>Vulcanimicrobiales</taxon>
        <taxon>Vulcanimicrobiaceae</taxon>
        <taxon>Vulcanimicrobium</taxon>
    </lineage>
</organism>